<dbReference type="SMART" id="SM00868">
    <property type="entry name" value="zf-AD"/>
    <property type="match status" value="3"/>
</dbReference>
<dbReference type="SMART" id="SM00355">
    <property type="entry name" value="ZnF_C2H2"/>
    <property type="match status" value="7"/>
</dbReference>
<dbReference type="PANTHER" id="PTHR47772">
    <property type="entry name" value="ZINC FINGER PROTEIN 200"/>
    <property type="match status" value="1"/>
</dbReference>
<dbReference type="VEuPathDB" id="VectorBase:LLONM1_000437"/>
<evidence type="ECO:0000256" key="8">
    <source>
        <dbReference type="ARBA" id="ARBA00023242"/>
    </source>
</evidence>
<dbReference type="GO" id="GO:0005634">
    <property type="term" value="C:nucleus"/>
    <property type="evidence" value="ECO:0007669"/>
    <property type="project" value="UniProtKB-SubCell"/>
</dbReference>
<dbReference type="InterPro" id="IPR036236">
    <property type="entry name" value="Znf_C2H2_sf"/>
</dbReference>
<keyword evidence="2" id="KW-0479">Metal-binding</keyword>
<keyword evidence="3" id="KW-0677">Repeat</keyword>
<dbReference type="Pfam" id="PF00096">
    <property type="entry name" value="zf-C2H2"/>
    <property type="match status" value="2"/>
</dbReference>
<dbReference type="PROSITE" id="PS50157">
    <property type="entry name" value="ZINC_FINGER_C2H2_2"/>
    <property type="match status" value="3"/>
</dbReference>
<feature type="domain" description="C2H2-type" evidence="11">
    <location>
        <begin position="155"/>
        <end position="182"/>
    </location>
</feature>
<dbReference type="Proteomes" id="UP000092461">
    <property type="component" value="Unassembled WGS sequence"/>
</dbReference>
<feature type="domain" description="C2H2-type" evidence="11">
    <location>
        <begin position="183"/>
        <end position="211"/>
    </location>
</feature>
<reference evidence="12" key="1">
    <citation type="submission" date="2020-05" db="UniProtKB">
        <authorList>
            <consortium name="EnsemblMetazoa"/>
        </authorList>
    </citation>
    <scope>IDENTIFICATION</scope>
    <source>
        <strain evidence="12">Jacobina</strain>
    </source>
</reference>
<keyword evidence="7" id="KW-0804">Transcription</keyword>
<evidence type="ECO:0000313" key="13">
    <source>
        <dbReference type="Proteomes" id="UP000092461"/>
    </source>
</evidence>
<keyword evidence="6" id="KW-0805">Transcription regulation</keyword>
<evidence type="ECO:0000256" key="2">
    <source>
        <dbReference type="ARBA" id="ARBA00022723"/>
    </source>
</evidence>
<protein>
    <recommendedName>
        <fullName evidence="11">C2H2-type domain-containing protein</fullName>
    </recommendedName>
</protein>
<dbReference type="VEuPathDB" id="VectorBase:LLONM1_005740"/>
<evidence type="ECO:0000256" key="3">
    <source>
        <dbReference type="ARBA" id="ARBA00022737"/>
    </source>
</evidence>
<dbReference type="EMBL" id="AJWK01024371">
    <property type="status" value="NOT_ANNOTATED_CDS"/>
    <property type="molecule type" value="Genomic_DNA"/>
</dbReference>
<dbReference type="EMBL" id="AJWK01024369">
    <property type="status" value="NOT_ANNOTATED_CDS"/>
    <property type="molecule type" value="Genomic_DNA"/>
</dbReference>
<proteinExistence type="predicted"/>
<evidence type="ECO:0000256" key="7">
    <source>
        <dbReference type="ARBA" id="ARBA00023163"/>
    </source>
</evidence>
<keyword evidence="8" id="KW-0539">Nucleus</keyword>
<feature type="region of interest" description="Disordered" evidence="10">
    <location>
        <begin position="419"/>
        <end position="440"/>
    </location>
</feature>
<evidence type="ECO:0000256" key="10">
    <source>
        <dbReference type="SAM" id="MobiDB-lite"/>
    </source>
</evidence>
<keyword evidence="5" id="KW-0862">Zinc</keyword>
<evidence type="ECO:0000256" key="5">
    <source>
        <dbReference type="ARBA" id="ARBA00022833"/>
    </source>
</evidence>
<dbReference type="SUPFAM" id="SSF57667">
    <property type="entry name" value="beta-beta-alpha zinc fingers"/>
    <property type="match status" value="2"/>
</dbReference>
<sequence>MEIEGQVCRTCLKGDAKLVPLDVKFENELQGKKMLEFLIGTDVLDCEAFSGICESCKSTLTVSCNFKQQCMVSNEKIIEPQKPKCCRECDISFPNAREYYVHYKEERGHLGPYRRKRKGLVISKKEKVACEICGKCVSRTSIASHHLVHVKENTCFCALCGRGFKAKKYLEIHMKIHTQEKNYTCKYCEMSFVHSHTLKAHILKLHETHKQSKEVFQCTICDKKLKRKHYMECHMRRHRRDFQHECPTCQKKGDDNLIPLDVKFENELQGKKMLEFLIGTDVLDCEAFSGICEPCKSTLTVSCNFKQQCMVSNEKIIEYLLEKEQNHNVGEDENSQLKDPLSDDDDEIPAELVVKKEDPDTFHEAAEQFELPKSSEGIDTTKKDKKKIKPRRSSRIVERKCITCQLDFPNVSAYQEHYRRKHRKKQNQKPPGMIKKRGLLPKSERINHCGICEKSFKGLSNYQDHCYNLSQNTH</sequence>
<dbReference type="InterPro" id="IPR012934">
    <property type="entry name" value="Znf_AD"/>
</dbReference>
<keyword evidence="4 9" id="KW-0863">Zinc-finger</keyword>
<dbReference type="PROSITE" id="PS00028">
    <property type="entry name" value="ZINC_FINGER_C2H2_1"/>
    <property type="match status" value="4"/>
</dbReference>
<dbReference type="PANTHER" id="PTHR47772:SF13">
    <property type="entry name" value="GASTRULA ZINC FINGER PROTEIN XLCGF49.1-LIKE-RELATED"/>
    <property type="match status" value="1"/>
</dbReference>
<evidence type="ECO:0000313" key="12">
    <source>
        <dbReference type="EnsemblMetazoa" id="LLOJ007336-PA"/>
    </source>
</evidence>
<comment type="subcellular location">
    <subcellularLocation>
        <location evidence="1">Nucleus</location>
    </subcellularLocation>
</comment>
<evidence type="ECO:0000259" key="11">
    <source>
        <dbReference type="PROSITE" id="PS50157"/>
    </source>
</evidence>
<dbReference type="AlphaFoldDB" id="A0A1B0CR37"/>
<dbReference type="InterPro" id="IPR013087">
    <property type="entry name" value="Znf_C2H2_type"/>
</dbReference>
<dbReference type="EnsemblMetazoa" id="LLOJ007336-RA">
    <property type="protein sequence ID" value="LLOJ007336-PA"/>
    <property type="gene ID" value="LLOJ007336"/>
</dbReference>
<dbReference type="VEuPathDB" id="VectorBase:LLOJ007336"/>
<dbReference type="GO" id="GO:0008270">
    <property type="term" value="F:zinc ion binding"/>
    <property type="evidence" value="ECO:0007669"/>
    <property type="project" value="UniProtKB-KW"/>
</dbReference>
<name>A0A1B0CR37_LUTLO</name>
<accession>A0A1B0CR37</accession>
<feature type="domain" description="C2H2-type" evidence="11">
    <location>
        <begin position="216"/>
        <end position="243"/>
    </location>
</feature>
<evidence type="ECO:0000256" key="1">
    <source>
        <dbReference type="ARBA" id="ARBA00004123"/>
    </source>
</evidence>
<evidence type="ECO:0000256" key="4">
    <source>
        <dbReference type="ARBA" id="ARBA00022771"/>
    </source>
</evidence>
<evidence type="ECO:0000256" key="6">
    <source>
        <dbReference type="ARBA" id="ARBA00023015"/>
    </source>
</evidence>
<dbReference type="Gene3D" id="3.30.160.60">
    <property type="entry name" value="Classic Zinc Finger"/>
    <property type="match status" value="2"/>
</dbReference>
<dbReference type="InterPro" id="IPR050636">
    <property type="entry name" value="C2H2-ZF_domain-containing"/>
</dbReference>
<organism evidence="12 13">
    <name type="scientific">Lutzomyia longipalpis</name>
    <name type="common">Sand fly</name>
    <dbReference type="NCBI Taxonomy" id="7200"/>
    <lineage>
        <taxon>Eukaryota</taxon>
        <taxon>Metazoa</taxon>
        <taxon>Ecdysozoa</taxon>
        <taxon>Arthropoda</taxon>
        <taxon>Hexapoda</taxon>
        <taxon>Insecta</taxon>
        <taxon>Pterygota</taxon>
        <taxon>Neoptera</taxon>
        <taxon>Endopterygota</taxon>
        <taxon>Diptera</taxon>
        <taxon>Nematocera</taxon>
        <taxon>Psychodoidea</taxon>
        <taxon>Psychodidae</taxon>
        <taxon>Lutzomyia</taxon>
        <taxon>Lutzomyia</taxon>
    </lineage>
</organism>
<dbReference type="EMBL" id="AJWK01024370">
    <property type="status" value="NOT_ANNOTATED_CDS"/>
    <property type="molecule type" value="Genomic_DNA"/>
</dbReference>
<feature type="region of interest" description="Disordered" evidence="10">
    <location>
        <begin position="371"/>
        <end position="390"/>
    </location>
</feature>
<evidence type="ECO:0000256" key="9">
    <source>
        <dbReference type="PROSITE-ProRule" id="PRU00042"/>
    </source>
</evidence>
<keyword evidence="13" id="KW-1185">Reference proteome</keyword>